<dbReference type="PANTHER" id="PTHR45852:SF1">
    <property type="entry name" value="SERINE_THREONINE-PROTEIN KINASE RIO2"/>
    <property type="match status" value="1"/>
</dbReference>
<dbReference type="OrthoDB" id="50101at2157"/>
<dbReference type="InterPro" id="IPR015285">
    <property type="entry name" value="RIO2_wHTH_N"/>
</dbReference>
<dbReference type="InterPro" id="IPR000687">
    <property type="entry name" value="RIO_kinase"/>
</dbReference>
<evidence type="ECO:0000256" key="1">
    <source>
        <dbReference type="ARBA" id="ARBA00001946"/>
    </source>
</evidence>
<dbReference type="Pfam" id="PF01163">
    <property type="entry name" value="RIO1"/>
    <property type="match status" value="1"/>
</dbReference>
<evidence type="ECO:0000256" key="3">
    <source>
        <dbReference type="ARBA" id="ARBA00012513"/>
    </source>
</evidence>
<comment type="catalytic activity">
    <reaction evidence="12">
        <text>L-seryl-[protein] + ATP = O-phospho-L-seryl-[protein] + ADP + H(+)</text>
        <dbReference type="Rhea" id="RHEA:17989"/>
        <dbReference type="Rhea" id="RHEA-COMP:9863"/>
        <dbReference type="Rhea" id="RHEA-COMP:11604"/>
        <dbReference type="ChEBI" id="CHEBI:15378"/>
        <dbReference type="ChEBI" id="CHEBI:29999"/>
        <dbReference type="ChEBI" id="CHEBI:30616"/>
        <dbReference type="ChEBI" id="CHEBI:83421"/>
        <dbReference type="ChEBI" id="CHEBI:456216"/>
        <dbReference type="EC" id="2.7.11.1"/>
    </reaction>
</comment>
<proteinExistence type="inferred from homology"/>
<evidence type="ECO:0000256" key="4">
    <source>
        <dbReference type="ARBA" id="ARBA00022527"/>
    </source>
</evidence>
<dbReference type="FunFam" id="1.10.10.10:FF:000647">
    <property type="entry name" value="Serine/threonine protein kinase"/>
    <property type="match status" value="1"/>
</dbReference>
<dbReference type="PANTHER" id="PTHR45852">
    <property type="entry name" value="SER/THR-PROTEIN KINASE RIO2"/>
    <property type="match status" value="1"/>
</dbReference>
<evidence type="ECO:0000313" key="14">
    <source>
        <dbReference type="EMBL" id="SIQ82161.1"/>
    </source>
</evidence>
<dbReference type="InterPro" id="IPR018934">
    <property type="entry name" value="RIO_dom"/>
</dbReference>
<dbReference type="EC" id="2.7.11.1" evidence="3"/>
<dbReference type="CDD" id="cd05144">
    <property type="entry name" value="RIO2_C"/>
    <property type="match status" value="1"/>
</dbReference>
<dbReference type="GO" id="GO:0030688">
    <property type="term" value="C:preribosome, small subunit precursor"/>
    <property type="evidence" value="ECO:0007669"/>
    <property type="project" value="TreeGrafter"/>
</dbReference>
<evidence type="ECO:0000256" key="7">
    <source>
        <dbReference type="ARBA" id="ARBA00022741"/>
    </source>
</evidence>
<dbReference type="InterPro" id="IPR036390">
    <property type="entry name" value="WH_DNA-bd_sf"/>
</dbReference>
<dbReference type="GO" id="GO:0046872">
    <property type="term" value="F:metal ion binding"/>
    <property type="evidence" value="ECO:0007669"/>
    <property type="project" value="UniProtKB-KW"/>
</dbReference>
<dbReference type="GO" id="GO:0004674">
    <property type="term" value="F:protein serine/threonine kinase activity"/>
    <property type="evidence" value="ECO:0007669"/>
    <property type="project" value="UniProtKB-KW"/>
</dbReference>
<evidence type="ECO:0000259" key="13">
    <source>
        <dbReference type="PROSITE" id="PS50011"/>
    </source>
</evidence>
<evidence type="ECO:0000256" key="9">
    <source>
        <dbReference type="ARBA" id="ARBA00022840"/>
    </source>
</evidence>
<name>A0A1N6VWD6_9EURY</name>
<dbReference type="FunFam" id="3.30.200.20:FF:000052">
    <property type="entry name" value="Serine/threonine-protein kinase RIO2"/>
    <property type="match status" value="1"/>
</dbReference>
<dbReference type="AlphaFoldDB" id="A0A1N6VWD6"/>
<keyword evidence="9" id="KW-0067">ATP-binding</keyword>
<comment type="catalytic activity">
    <reaction evidence="11">
        <text>L-threonyl-[protein] + ATP = O-phospho-L-threonyl-[protein] + ADP + H(+)</text>
        <dbReference type="Rhea" id="RHEA:46608"/>
        <dbReference type="Rhea" id="RHEA-COMP:11060"/>
        <dbReference type="Rhea" id="RHEA-COMP:11605"/>
        <dbReference type="ChEBI" id="CHEBI:15378"/>
        <dbReference type="ChEBI" id="CHEBI:30013"/>
        <dbReference type="ChEBI" id="CHEBI:30616"/>
        <dbReference type="ChEBI" id="CHEBI:61977"/>
        <dbReference type="ChEBI" id="CHEBI:456216"/>
        <dbReference type="EC" id="2.7.11.1"/>
    </reaction>
</comment>
<evidence type="ECO:0000256" key="11">
    <source>
        <dbReference type="ARBA" id="ARBA00047899"/>
    </source>
</evidence>
<dbReference type="PROSITE" id="PS50011">
    <property type="entry name" value="PROTEIN_KINASE_DOM"/>
    <property type="match status" value="1"/>
</dbReference>
<evidence type="ECO:0000256" key="6">
    <source>
        <dbReference type="ARBA" id="ARBA00022723"/>
    </source>
</evidence>
<keyword evidence="15" id="KW-1185">Reference proteome</keyword>
<dbReference type="Pfam" id="PF09202">
    <property type="entry name" value="Rio2_N"/>
    <property type="match status" value="1"/>
</dbReference>
<dbReference type="EMBL" id="FTNO01000001">
    <property type="protein sequence ID" value="SIQ82161.1"/>
    <property type="molecule type" value="Genomic_DNA"/>
</dbReference>
<evidence type="ECO:0000256" key="2">
    <source>
        <dbReference type="ARBA" id="ARBA00009196"/>
    </source>
</evidence>
<dbReference type="InterPro" id="IPR000719">
    <property type="entry name" value="Prot_kinase_dom"/>
</dbReference>
<protein>
    <recommendedName>
        <fullName evidence="3">non-specific serine/threonine protein kinase</fullName>
        <ecNumber evidence="3">2.7.11.1</ecNumber>
    </recommendedName>
</protein>
<comment type="cofactor">
    <cofactor evidence="1">
        <name>Mg(2+)</name>
        <dbReference type="ChEBI" id="CHEBI:18420"/>
    </cofactor>
</comment>
<evidence type="ECO:0000256" key="10">
    <source>
        <dbReference type="ARBA" id="ARBA00022842"/>
    </source>
</evidence>
<dbReference type="RefSeq" id="WP_076427683.1">
    <property type="nucleotide sequence ID" value="NZ_FTNO01000001.1"/>
</dbReference>
<dbReference type="Gene3D" id="1.10.510.10">
    <property type="entry name" value="Transferase(Phosphotransferase) domain 1"/>
    <property type="match status" value="1"/>
</dbReference>
<dbReference type="InterPro" id="IPR030484">
    <property type="entry name" value="Rio2"/>
</dbReference>
<dbReference type="Proteomes" id="UP000186914">
    <property type="component" value="Unassembled WGS sequence"/>
</dbReference>
<organism evidence="14 15">
    <name type="scientific">Haladaptatus litoreus</name>
    <dbReference type="NCBI Taxonomy" id="553468"/>
    <lineage>
        <taxon>Archaea</taxon>
        <taxon>Methanobacteriati</taxon>
        <taxon>Methanobacteriota</taxon>
        <taxon>Stenosarchaea group</taxon>
        <taxon>Halobacteria</taxon>
        <taxon>Halobacteriales</taxon>
        <taxon>Haladaptataceae</taxon>
        <taxon>Haladaptatus</taxon>
    </lineage>
</organism>
<dbReference type="GO" id="GO:0030490">
    <property type="term" value="P:maturation of SSU-rRNA"/>
    <property type="evidence" value="ECO:0007669"/>
    <property type="project" value="TreeGrafter"/>
</dbReference>
<evidence type="ECO:0000313" key="15">
    <source>
        <dbReference type="Proteomes" id="UP000186914"/>
    </source>
</evidence>
<feature type="domain" description="Protein kinase" evidence="13">
    <location>
        <begin position="94"/>
        <end position="305"/>
    </location>
</feature>
<gene>
    <name evidence="14" type="ORF">SAMN05421858_0514</name>
</gene>
<dbReference type="Gene3D" id="1.10.10.10">
    <property type="entry name" value="Winged helix-like DNA-binding domain superfamily/Winged helix DNA-binding domain"/>
    <property type="match status" value="1"/>
</dbReference>
<keyword evidence="5" id="KW-0808">Transferase</keyword>
<keyword evidence="8 14" id="KW-0418">Kinase</keyword>
<dbReference type="GO" id="GO:0005524">
    <property type="term" value="F:ATP binding"/>
    <property type="evidence" value="ECO:0007669"/>
    <property type="project" value="UniProtKB-KW"/>
</dbReference>
<keyword evidence="6" id="KW-0479">Metal-binding</keyword>
<dbReference type="SMART" id="SM00090">
    <property type="entry name" value="RIO"/>
    <property type="match status" value="1"/>
</dbReference>
<dbReference type="SUPFAM" id="SSF56112">
    <property type="entry name" value="Protein kinase-like (PK-like)"/>
    <property type="match status" value="1"/>
</dbReference>
<dbReference type="Gene3D" id="3.30.200.20">
    <property type="entry name" value="Phosphorylase Kinase, domain 1"/>
    <property type="match status" value="1"/>
</dbReference>
<dbReference type="InterPro" id="IPR036388">
    <property type="entry name" value="WH-like_DNA-bd_sf"/>
</dbReference>
<dbReference type="SUPFAM" id="SSF46785">
    <property type="entry name" value="Winged helix' DNA-binding domain"/>
    <property type="match status" value="1"/>
</dbReference>
<reference evidence="15" key="1">
    <citation type="submission" date="2017-01" db="EMBL/GenBank/DDBJ databases">
        <authorList>
            <person name="Varghese N."/>
            <person name="Submissions S."/>
        </authorList>
    </citation>
    <scope>NUCLEOTIDE SEQUENCE [LARGE SCALE GENOMIC DNA]</scope>
    <source>
        <strain evidence="15">CGMCC 1.7737</strain>
    </source>
</reference>
<keyword evidence="10" id="KW-0460">Magnesium</keyword>
<keyword evidence="4" id="KW-0723">Serine/threonine-protein kinase</keyword>
<evidence type="ECO:0000256" key="8">
    <source>
        <dbReference type="ARBA" id="ARBA00022777"/>
    </source>
</evidence>
<dbReference type="InterPro" id="IPR011009">
    <property type="entry name" value="Kinase-like_dom_sf"/>
</dbReference>
<accession>A0A1N6VWD6</accession>
<keyword evidence="7" id="KW-0547">Nucleotide-binding</keyword>
<evidence type="ECO:0000256" key="5">
    <source>
        <dbReference type="ARBA" id="ARBA00022679"/>
    </source>
</evidence>
<evidence type="ECO:0000256" key="12">
    <source>
        <dbReference type="ARBA" id="ARBA00048679"/>
    </source>
</evidence>
<dbReference type="GO" id="GO:0005829">
    <property type="term" value="C:cytosol"/>
    <property type="evidence" value="ECO:0007669"/>
    <property type="project" value="TreeGrafter"/>
</dbReference>
<sequence length="305" mass="35398">MVRNVAPEMAELEQADFYLLSGVEQGMRFSEWVQKEKIPNFSRLTAEEVDYRIDRCLDRELLQRKTIQYEGYTLTFEGYDALALRTFSQRDTIQGVGSPLGVGKESDVYEVQSFRPLALKYHREGYTNFREVMKERDYTSDREHVSWLYTARKAAEREHDILEALYPDVNVPRPIDHNRHAIVMEKVDGVELARAKFEDPQVVPVLDLILGEMAEAYDRGYVHADMSEYNVFVNSEGVTVFDWPQAVPTDHQNAPEFLERDVRNVVGYFRRKYPQIIGEVDVPSVAEAIIDSEFESVRDHSDDEQ</sequence>
<comment type="similarity">
    <text evidence="2">Belongs to the protein kinase superfamily. RIO-type Ser/Thr kinase family.</text>
</comment>